<feature type="region of interest" description="Disordered" evidence="1">
    <location>
        <begin position="132"/>
        <end position="207"/>
    </location>
</feature>
<dbReference type="InterPro" id="IPR000082">
    <property type="entry name" value="SEA_dom"/>
</dbReference>
<dbReference type="AlphaFoldDB" id="A0A6B0R673"/>
<keyword evidence="2" id="KW-0472">Membrane</keyword>
<evidence type="ECO:0000313" key="6">
    <source>
        <dbReference type="Proteomes" id="UP000322234"/>
    </source>
</evidence>
<keyword evidence="2" id="KW-1133">Transmembrane helix</keyword>
<organism evidence="5 6">
    <name type="scientific">Bos mutus</name>
    <name type="common">wild yak</name>
    <dbReference type="NCBI Taxonomy" id="72004"/>
    <lineage>
        <taxon>Eukaryota</taxon>
        <taxon>Metazoa</taxon>
        <taxon>Chordata</taxon>
        <taxon>Craniata</taxon>
        <taxon>Vertebrata</taxon>
        <taxon>Euteleostomi</taxon>
        <taxon>Mammalia</taxon>
        <taxon>Eutheria</taxon>
        <taxon>Laurasiatheria</taxon>
        <taxon>Artiodactyla</taxon>
        <taxon>Ruminantia</taxon>
        <taxon>Pecora</taxon>
        <taxon>Bovidae</taxon>
        <taxon>Bovinae</taxon>
        <taxon>Bos</taxon>
    </lineage>
</organism>
<keyword evidence="2" id="KW-0812">Transmembrane</keyword>
<feature type="region of interest" description="Disordered" evidence="1">
    <location>
        <begin position="811"/>
        <end position="838"/>
    </location>
</feature>
<reference evidence="5" key="1">
    <citation type="submission" date="2019-10" db="EMBL/GenBank/DDBJ databases">
        <title>The sequence and de novo assembly of the wild yak genome.</title>
        <authorList>
            <person name="Liu Y."/>
        </authorList>
    </citation>
    <scope>NUCLEOTIDE SEQUENCE [LARGE SCALE GENOMIC DNA]</scope>
    <source>
        <strain evidence="5">WY2019</strain>
    </source>
</reference>
<feature type="compositionally biased region" description="Low complexity" evidence="1">
    <location>
        <begin position="169"/>
        <end position="183"/>
    </location>
</feature>
<dbReference type="PROSITE" id="PS50024">
    <property type="entry name" value="SEA"/>
    <property type="match status" value="1"/>
</dbReference>
<proteinExistence type="predicted"/>
<name>A0A6B0R673_9CETA</name>
<dbReference type="EMBL" id="VBQZ03000014">
    <property type="protein sequence ID" value="MXQ82953.1"/>
    <property type="molecule type" value="Genomic_DNA"/>
</dbReference>
<keyword evidence="6" id="KW-1185">Reference proteome</keyword>
<sequence length="838" mass="87569">MAGQWLPSAGILLAAVLVVSAPALPLPPAHEDLGPSPWTSGTSALQGGSKKILLSSLNHLVPVPAGVSPSVERSGEAPSRRARGLFPEAPGDQQGLLGFLLDSQLLPNQTAPLGPSGTPGGATHRAALSAVAEPAAHGAPKSQPVSHVAAPGDGEEILVPGSPERAATSPLQASPQPQSQPVSRHLFNPKVWTPSASGPSNFRPGNAPLLTLAPRAPEKAVSSAPQGPLAFASISHMLAATELLPPVATVRSVLDTASAALMVVSGSPRNGLESSLGLGPSVSPLLSTVPSSQLSSALPPPSYPLTSPSPTLASLSPIMGPGSPFTARARTSQDASASVLPHTTAGRLVNVSSFPPAQPPPAVTGMAALQWTVQPRPLVPASPASLATLSLRCALGLPAGCPRVPGAVASPQSPSLSHPRQTVSLQDSRSSSPRPSRVTHFVTFRITNEALVVALGNPSSPEYQLLRDNIRHQLQSLYHEAFSSFEGIGVLQFRPNSAAVNASLVFGGHIPGPSAREVLWTLYHSVKAAGQMLGNLSLDESSLASDGSNLTDLALETLSIHLTAMEPFHPLLLLPGSAPFVLLEKKILPQVTAVVAEFYSAHPQEGPLLLFSNADQWVGVYIEYKFQTPIGTHLPGLANFLAQKIMDPAVQKPSIMANGEKAELVLCEVWLQILDQPFTEALKDKTSPDSRKLRGQLTRWLTTILKSLRSFSQVVVEKFQPDPLTARVATTFFRPAPARAIVQGCVLRGLRALRETEGLSVKMVIPGLGQPDASIPCYALALIILGLLFIALVLVPLPAVAPPVKPNSRPLLLPQPAPSLPESALSPEKQSQSRKALA</sequence>
<evidence type="ECO:0000259" key="4">
    <source>
        <dbReference type="PROSITE" id="PS50024"/>
    </source>
</evidence>
<keyword evidence="3" id="KW-0732">Signal</keyword>
<dbReference type="Pfam" id="PF01390">
    <property type="entry name" value="SEA"/>
    <property type="match status" value="1"/>
</dbReference>
<dbReference type="Gene3D" id="3.30.70.960">
    <property type="entry name" value="SEA domain"/>
    <property type="match status" value="2"/>
</dbReference>
<feature type="compositionally biased region" description="Polar residues" evidence="1">
    <location>
        <begin position="410"/>
        <end position="427"/>
    </location>
</feature>
<evidence type="ECO:0000256" key="1">
    <source>
        <dbReference type="SAM" id="MobiDB-lite"/>
    </source>
</evidence>
<protein>
    <recommendedName>
        <fullName evidence="4">SEA domain-containing protein</fullName>
    </recommendedName>
</protein>
<feature type="region of interest" description="Disordered" evidence="1">
    <location>
        <begin position="64"/>
        <end position="89"/>
    </location>
</feature>
<feature type="domain" description="SEA" evidence="4">
    <location>
        <begin position="436"/>
        <end position="550"/>
    </location>
</feature>
<feature type="transmembrane region" description="Helical" evidence="2">
    <location>
        <begin position="778"/>
        <end position="801"/>
    </location>
</feature>
<feature type="compositionally biased region" description="Polar residues" evidence="1">
    <location>
        <begin position="829"/>
        <end position="838"/>
    </location>
</feature>
<dbReference type="Proteomes" id="UP000322234">
    <property type="component" value="Unassembled WGS sequence"/>
</dbReference>
<dbReference type="InterPro" id="IPR036364">
    <property type="entry name" value="SEA_dom_sf"/>
</dbReference>
<feature type="signal peptide" evidence="3">
    <location>
        <begin position="1"/>
        <end position="23"/>
    </location>
</feature>
<evidence type="ECO:0000256" key="3">
    <source>
        <dbReference type="SAM" id="SignalP"/>
    </source>
</evidence>
<accession>A0A6B0R673</accession>
<feature type="region of interest" description="Disordered" evidence="1">
    <location>
        <begin position="406"/>
        <end position="436"/>
    </location>
</feature>
<evidence type="ECO:0000313" key="5">
    <source>
        <dbReference type="EMBL" id="MXQ82953.1"/>
    </source>
</evidence>
<gene>
    <name evidence="5" type="ORF">E5288_WYG022587</name>
</gene>
<dbReference type="SUPFAM" id="SSF82671">
    <property type="entry name" value="SEA domain"/>
    <property type="match status" value="1"/>
</dbReference>
<evidence type="ECO:0000256" key="2">
    <source>
        <dbReference type="SAM" id="Phobius"/>
    </source>
</evidence>
<feature type="chain" id="PRO_5025414524" description="SEA domain-containing protein" evidence="3">
    <location>
        <begin position="24"/>
        <end position="838"/>
    </location>
</feature>
<comment type="caution">
    <text evidence="5">The sequence shown here is derived from an EMBL/GenBank/DDBJ whole genome shotgun (WGS) entry which is preliminary data.</text>
</comment>